<protein>
    <submittedName>
        <fullName evidence="8">Uncharacterized protein</fullName>
    </submittedName>
</protein>
<keyword evidence="5" id="KW-0472">Membrane</keyword>
<comment type="similarity">
    <text evidence="6">Belongs to the Vang family.</text>
</comment>
<keyword evidence="2" id="KW-1003">Cell membrane</keyword>
<evidence type="ECO:0000313" key="8">
    <source>
        <dbReference type="EMBL" id="CAI9580252.1"/>
    </source>
</evidence>
<dbReference type="PANTHER" id="PTHR20886">
    <property type="entry name" value="VANG-LIKE PROTEIN"/>
    <property type="match status" value="1"/>
</dbReference>
<evidence type="ECO:0000256" key="3">
    <source>
        <dbReference type="ARBA" id="ARBA00022692"/>
    </source>
</evidence>
<comment type="caution">
    <text evidence="8">The sequence shown here is derived from an EMBL/GenBank/DDBJ whole genome shotgun (WGS) entry which is preliminary data.</text>
</comment>
<feature type="compositionally biased region" description="Low complexity" evidence="7">
    <location>
        <begin position="47"/>
        <end position="57"/>
    </location>
</feature>
<evidence type="ECO:0000256" key="4">
    <source>
        <dbReference type="ARBA" id="ARBA00022989"/>
    </source>
</evidence>
<evidence type="ECO:0000256" key="1">
    <source>
        <dbReference type="ARBA" id="ARBA00004651"/>
    </source>
</evidence>
<feature type="non-terminal residue" evidence="8">
    <location>
        <position position="1"/>
    </location>
</feature>
<dbReference type="Proteomes" id="UP001162483">
    <property type="component" value="Unassembled WGS sequence"/>
</dbReference>
<evidence type="ECO:0000256" key="6">
    <source>
        <dbReference type="ARBA" id="ARBA00025718"/>
    </source>
</evidence>
<gene>
    <name evidence="8" type="ORF">SPARVUS_LOCUS9257438</name>
</gene>
<feature type="non-terminal residue" evidence="8">
    <location>
        <position position="193"/>
    </location>
</feature>
<evidence type="ECO:0000256" key="5">
    <source>
        <dbReference type="ARBA" id="ARBA00023136"/>
    </source>
</evidence>
<feature type="region of interest" description="Disordered" evidence="7">
    <location>
        <begin position="24"/>
        <end position="57"/>
    </location>
</feature>
<reference evidence="8" key="1">
    <citation type="submission" date="2023-05" db="EMBL/GenBank/DDBJ databases">
        <authorList>
            <person name="Stuckert A."/>
        </authorList>
    </citation>
    <scope>NUCLEOTIDE SEQUENCE</scope>
</reference>
<dbReference type="InterPro" id="IPR009539">
    <property type="entry name" value="VANGL"/>
</dbReference>
<comment type="subcellular location">
    <subcellularLocation>
        <location evidence="1">Cell membrane</location>
        <topology evidence="1">Multi-pass membrane protein</topology>
    </subcellularLocation>
</comment>
<sequence>SIQRAALYVLENYSKDFPVYTLEPNGRKLGKSPRHSEGKGVDGLGRSTASQSQLSSSNYKDRYYEDIEYERKIRRRRARLVVAVHRAFSQVNSLDDSMKSSQALPPRETAQSIFPLIAQCLQRYLRTTRQAHRYTMEAIIQHLSQCLTHNMSAQAFLEQYLRPGPTCQYPGANVDEWTLLSEESVTGSLHSSL</sequence>
<organism evidence="8 9">
    <name type="scientific">Staurois parvus</name>
    <dbReference type="NCBI Taxonomy" id="386267"/>
    <lineage>
        <taxon>Eukaryota</taxon>
        <taxon>Metazoa</taxon>
        <taxon>Chordata</taxon>
        <taxon>Craniata</taxon>
        <taxon>Vertebrata</taxon>
        <taxon>Euteleostomi</taxon>
        <taxon>Amphibia</taxon>
        <taxon>Batrachia</taxon>
        <taxon>Anura</taxon>
        <taxon>Neobatrachia</taxon>
        <taxon>Ranoidea</taxon>
        <taxon>Ranidae</taxon>
        <taxon>Staurois</taxon>
    </lineage>
</organism>
<accession>A0ABN9E9S5</accession>
<keyword evidence="9" id="KW-1185">Reference proteome</keyword>
<evidence type="ECO:0000256" key="2">
    <source>
        <dbReference type="ARBA" id="ARBA00022475"/>
    </source>
</evidence>
<evidence type="ECO:0000256" key="7">
    <source>
        <dbReference type="SAM" id="MobiDB-lite"/>
    </source>
</evidence>
<keyword evidence="3" id="KW-0812">Transmembrane</keyword>
<proteinExistence type="inferred from homology"/>
<name>A0ABN9E9S5_9NEOB</name>
<dbReference type="Pfam" id="PF06638">
    <property type="entry name" value="Strabismus"/>
    <property type="match status" value="1"/>
</dbReference>
<keyword evidence="4" id="KW-1133">Transmembrane helix</keyword>
<evidence type="ECO:0000313" key="9">
    <source>
        <dbReference type="Proteomes" id="UP001162483"/>
    </source>
</evidence>
<dbReference type="EMBL" id="CATNWA010015174">
    <property type="protein sequence ID" value="CAI9580252.1"/>
    <property type="molecule type" value="Genomic_DNA"/>
</dbReference>